<dbReference type="Proteomes" id="UP000002640">
    <property type="component" value="Unassembled WGS sequence"/>
</dbReference>
<feature type="transmembrane region" description="Helical" evidence="1">
    <location>
        <begin position="275"/>
        <end position="299"/>
    </location>
</feature>
<organism evidence="2 3">
    <name type="scientific">Phytophthora sojae (strain P6497)</name>
    <name type="common">Soybean stem and root rot agent</name>
    <name type="synonym">Phytophthora megasperma f. sp. glycines</name>
    <dbReference type="NCBI Taxonomy" id="1094619"/>
    <lineage>
        <taxon>Eukaryota</taxon>
        <taxon>Sar</taxon>
        <taxon>Stramenopiles</taxon>
        <taxon>Oomycota</taxon>
        <taxon>Peronosporomycetes</taxon>
        <taxon>Peronosporales</taxon>
        <taxon>Peronosporaceae</taxon>
        <taxon>Phytophthora</taxon>
    </lineage>
</organism>
<feature type="transmembrane region" description="Helical" evidence="1">
    <location>
        <begin position="21"/>
        <end position="41"/>
    </location>
</feature>
<dbReference type="KEGG" id="psoj:PHYSODRAFT_319360"/>
<feature type="transmembrane region" description="Helical" evidence="1">
    <location>
        <begin position="219"/>
        <end position="245"/>
    </location>
</feature>
<feature type="transmembrane region" description="Helical" evidence="1">
    <location>
        <begin position="320"/>
        <end position="338"/>
    </location>
</feature>
<name>G5AAH1_PHYSP</name>
<keyword evidence="1" id="KW-0472">Membrane</keyword>
<dbReference type="AlphaFoldDB" id="G5AAH1"/>
<evidence type="ECO:0000256" key="1">
    <source>
        <dbReference type="SAM" id="Phobius"/>
    </source>
</evidence>
<dbReference type="EMBL" id="JH159162">
    <property type="protein sequence ID" value="EGZ07600.1"/>
    <property type="molecule type" value="Genomic_DNA"/>
</dbReference>
<evidence type="ECO:0000313" key="2">
    <source>
        <dbReference type="EMBL" id="EGZ07600.1"/>
    </source>
</evidence>
<protein>
    <submittedName>
        <fullName evidence="2">Uncharacterized protein</fullName>
    </submittedName>
</protein>
<gene>
    <name evidence="2" type="ORF">PHYSODRAFT_319360</name>
</gene>
<keyword evidence="3" id="KW-1185">Reference proteome</keyword>
<dbReference type="GeneID" id="20644312"/>
<dbReference type="InParanoid" id="G5AAH1"/>
<keyword evidence="1" id="KW-1133">Transmembrane helix</keyword>
<accession>G5AAH1</accession>
<keyword evidence="1" id="KW-0812">Transmembrane</keyword>
<reference evidence="2 3" key="1">
    <citation type="journal article" date="2006" name="Science">
        <title>Phytophthora genome sequences uncover evolutionary origins and mechanisms of pathogenesis.</title>
        <authorList>
            <person name="Tyler B.M."/>
            <person name="Tripathy S."/>
            <person name="Zhang X."/>
            <person name="Dehal P."/>
            <person name="Jiang R.H."/>
            <person name="Aerts A."/>
            <person name="Arredondo F.D."/>
            <person name="Baxter L."/>
            <person name="Bensasson D."/>
            <person name="Beynon J.L."/>
            <person name="Chapman J."/>
            <person name="Damasceno C.M."/>
            <person name="Dorrance A.E."/>
            <person name="Dou D."/>
            <person name="Dickerman A.W."/>
            <person name="Dubchak I.L."/>
            <person name="Garbelotto M."/>
            <person name="Gijzen M."/>
            <person name="Gordon S.G."/>
            <person name="Govers F."/>
            <person name="Grunwald N.J."/>
            <person name="Huang W."/>
            <person name="Ivors K.L."/>
            <person name="Jones R.W."/>
            <person name="Kamoun S."/>
            <person name="Krampis K."/>
            <person name="Lamour K.H."/>
            <person name="Lee M.K."/>
            <person name="McDonald W.H."/>
            <person name="Medina M."/>
            <person name="Meijer H.J."/>
            <person name="Nordberg E.K."/>
            <person name="Maclean D.J."/>
            <person name="Ospina-Giraldo M.D."/>
            <person name="Morris P.F."/>
            <person name="Phuntumart V."/>
            <person name="Putnam N.H."/>
            <person name="Rash S."/>
            <person name="Rose J.K."/>
            <person name="Sakihama Y."/>
            <person name="Salamov A.A."/>
            <person name="Savidor A."/>
            <person name="Scheuring C.F."/>
            <person name="Smith B.M."/>
            <person name="Sobral B.W."/>
            <person name="Terry A."/>
            <person name="Torto-Alalibo T.A."/>
            <person name="Win J."/>
            <person name="Xu Z."/>
            <person name="Zhang H."/>
            <person name="Grigoriev I.V."/>
            <person name="Rokhsar D.S."/>
            <person name="Boore J.L."/>
        </authorList>
    </citation>
    <scope>NUCLEOTIDE SEQUENCE [LARGE SCALE GENOMIC DNA]</scope>
    <source>
        <strain evidence="2 3">P6497</strain>
    </source>
</reference>
<dbReference type="SUPFAM" id="SSF52058">
    <property type="entry name" value="L domain-like"/>
    <property type="match status" value="1"/>
</dbReference>
<dbReference type="InterPro" id="IPR032675">
    <property type="entry name" value="LRR_dom_sf"/>
</dbReference>
<dbReference type="SMR" id="G5AAH1"/>
<evidence type="ECO:0000313" key="3">
    <source>
        <dbReference type="Proteomes" id="UP000002640"/>
    </source>
</evidence>
<dbReference type="RefSeq" id="XP_009537166.1">
    <property type="nucleotide sequence ID" value="XM_009538871.1"/>
</dbReference>
<proteinExistence type="predicted"/>
<feature type="transmembrane region" description="Helical" evidence="1">
    <location>
        <begin position="73"/>
        <end position="97"/>
    </location>
</feature>
<sequence>MIADCQPLRPSIDYVALSSRQYAFCWLIFFGLYLIACIFNVSYAKFYWDFDATVLSYTLESYKVGMPREHFRTIAYVHIALAAAHGVCALLMIGGSLRQRTLAFSPRKRNMDIRNIQPSNDSRNMSSKGALRRSTVQIYYRLLSRRGLFGVNGRHFHTVLICRELLETCLQTAQAIRMSKYLPRAVLNRFYVSLLLVNCWSSVVIYSRCFWRGEARRRLATIACDSVLDIMAAIGVPVTIVLSYVEQYDVVLTSFGFELTDDDEWVARMLNEAQIVLVVSWLDLAMRVVFSLGLIISIMNMSELLKKARPRRSLLHHIHLLFAAWGVIVLVMHVYAAFQKPLVECNPQVHPMAGAVPSCFVVNFDCYELKISGKHNEVQTEWEKLDRNSAVKIRVLHCPTLEIPDSFKDFTRLRLVQVYNSTLLEWGDNAALTSSHHPELIELSVVRVNMTKGLLPLGFQSSDFPLQLSLISFCETNLKTLPSDLDSKWHAASILYIENSQLQAAPPVLARLQPHYLTLVGNPITEFSPEIFEASYAQYLILDRTNVRELPRNVSQPIVGPAFISLSNTNISFFWSWIDPLVESMLETMPPIVAGGSPYCNDLEKIVNGEIDSFSAPFDEGQSPILMNASKENWEILIKAVDCSPAFWRTRFPLQLWDEAYALQ</sequence>
<dbReference type="Gene3D" id="3.80.10.10">
    <property type="entry name" value="Ribonuclease Inhibitor"/>
    <property type="match status" value="1"/>
</dbReference>